<gene>
    <name evidence="1" type="ORF">DIT97_29610</name>
</gene>
<proteinExistence type="predicted"/>
<dbReference type="AlphaFoldDB" id="A0A3D3RDQ7"/>
<name>A0A3D3RDQ7_9PLAN</name>
<protein>
    <submittedName>
        <fullName evidence="1">Uncharacterized protein</fullName>
    </submittedName>
</protein>
<evidence type="ECO:0000313" key="1">
    <source>
        <dbReference type="EMBL" id="HCO26963.1"/>
    </source>
</evidence>
<dbReference type="Proteomes" id="UP000263642">
    <property type="component" value="Unassembled WGS sequence"/>
</dbReference>
<organism evidence="1 2">
    <name type="scientific">Gimesia maris</name>
    <dbReference type="NCBI Taxonomy" id="122"/>
    <lineage>
        <taxon>Bacteria</taxon>
        <taxon>Pseudomonadati</taxon>
        <taxon>Planctomycetota</taxon>
        <taxon>Planctomycetia</taxon>
        <taxon>Planctomycetales</taxon>
        <taxon>Planctomycetaceae</taxon>
        <taxon>Gimesia</taxon>
    </lineage>
</organism>
<sequence>MTRKGRSNDRGFGIGFHFMFEENLREGRGKIKGDERSNEAISVDTGTIFDGAEVVPGRKPTKCGDPQAYIANWC</sequence>
<reference evidence="1 2" key="1">
    <citation type="journal article" date="2018" name="Nat. Biotechnol.">
        <title>A standardized bacterial taxonomy based on genome phylogeny substantially revises the tree of life.</title>
        <authorList>
            <person name="Parks D.H."/>
            <person name="Chuvochina M."/>
            <person name="Waite D.W."/>
            <person name="Rinke C."/>
            <person name="Skarshewski A."/>
            <person name="Chaumeil P.A."/>
            <person name="Hugenholtz P."/>
        </authorList>
    </citation>
    <scope>NUCLEOTIDE SEQUENCE [LARGE SCALE GENOMIC DNA]</scope>
    <source>
        <strain evidence="1">UBA9375</strain>
    </source>
</reference>
<evidence type="ECO:0000313" key="2">
    <source>
        <dbReference type="Proteomes" id="UP000263642"/>
    </source>
</evidence>
<accession>A0A3D3RDQ7</accession>
<comment type="caution">
    <text evidence="1">The sequence shown here is derived from an EMBL/GenBank/DDBJ whole genome shotgun (WGS) entry which is preliminary data.</text>
</comment>
<dbReference type="EMBL" id="DQAY01000184">
    <property type="protein sequence ID" value="HCO26963.1"/>
    <property type="molecule type" value="Genomic_DNA"/>
</dbReference>